<dbReference type="Proteomes" id="UP000093199">
    <property type="component" value="Unassembled WGS sequence"/>
</dbReference>
<dbReference type="EMBL" id="MASJ01000023">
    <property type="protein sequence ID" value="OCS84751.1"/>
    <property type="molecule type" value="Genomic_DNA"/>
</dbReference>
<dbReference type="PANTHER" id="PTHR37038:SF14">
    <property type="entry name" value="TRANSCRIPTIONAL ACTIVATOR"/>
    <property type="match status" value="1"/>
</dbReference>
<evidence type="ECO:0000313" key="2">
    <source>
        <dbReference type="EMBL" id="OCS84751.1"/>
    </source>
</evidence>
<sequence length="425" mass="49582">MHQNIGEKIRHLRIHKGLSQGQLIEGLCSVAYLSKVENGKTKPSSSFLARVAARLQVSVAVIDPSSSDDFLQRVEEVLARVEQRTETLQEDDEALLKMVLLEFVPQYILIRVVTVLLKHYLQRGHVAQAEAVYEAASKLMDLQAMDVTQHQHVYFHLHNVLGKYFYMKDHFAQADYHFLVAEQCIDERHQQERAKIYYNISLVKQRLLEDKSIAIFYSERAYELFMKQNDRENVINALITLGVQYHFAQQFERSLHVLEEAERYIEQSASPNKASNEVMIKYNIGRVHQSIGNEEQAIAYYEWCLAQAVVPTYKAHILKSLVEIYVQLKQWECVKNLLEETLQLTETHAIRSLEIDLQCMQAEVFQARGDEQSYELHLKKALELAEQHENFLLIKRIATQLGTYYYDQRFYKKAAMFYAKALKRT</sequence>
<evidence type="ECO:0000259" key="1">
    <source>
        <dbReference type="PROSITE" id="PS50943"/>
    </source>
</evidence>
<proteinExistence type="predicted"/>
<reference evidence="2 3" key="1">
    <citation type="submission" date="2016-07" db="EMBL/GenBank/DDBJ databases">
        <title>Caryophanon tenue genome sequencing.</title>
        <authorList>
            <person name="Verma A."/>
            <person name="Pal Y."/>
            <person name="Krishnamurthi S."/>
        </authorList>
    </citation>
    <scope>NUCLEOTIDE SEQUENCE [LARGE SCALE GENOMIC DNA]</scope>
    <source>
        <strain evidence="2 3">DSM 14152</strain>
    </source>
</reference>
<dbReference type="Pfam" id="PF13560">
    <property type="entry name" value="HTH_31"/>
    <property type="match status" value="1"/>
</dbReference>
<dbReference type="SUPFAM" id="SSF48452">
    <property type="entry name" value="TPR-like"/>
    <property type="match status" value="2"/>
</dbReference>
<dbReference type="RefSeq" id="WP_066546131.1">
    <property type="nucleotide sequence ID" value="NZ_MASJ01000023.1"/>
</dbReference>
<dbReference type="PANTHER" id="PTHR37038">
    <property type="entry name" value="TRANSCRIPTIONAL REGULATOR-RELATED"/>
    <property type="match status" value="1"/>
</dbReference>
<name>A0A1C0YC77_9BACL</name>
<gene>
    <name evidence="2" type="ORF">A6M13_04005</name>
</gene>
<protein>
    <recommendedName>
        <fullName evidence="1">HTH cro/C1-type domain-containing protein</fullName>
    </recommendedName>
</protein>
<dbReference type="STRING" id="33978.A6M13_04005"/>
<dbReference type="CDD" id="cd00093">
    <property type="entry name" value="HTH_XRE"/>
    <property type="match status" value="1"/>
</dbReference>
<organism evidence="2 3">
    <name type="scientific">Caryophanon tenue</name>
    <dbReference type="NCBI Taxonomy" id="33978"/>
    <lineage>
        <taxon>Bacteria</taxon>
        <taxon>Bacillati</taxon>
        <taxon>Bacillota</taxon>
        <taxon>Bacilli</taxon>
        <taxon>Bacillales</taxon>
        <taxon>Caryophanaceae</taxon>
        <taxon>Caryophanon</taxon>
    </lineage>
</organism>
<feature type="domain" description="HTH cro/C1-type" evidence="1">
    <location>
        <begin position="9"/>
        <end position="62"/>
    </location>
</feature>
<comment type="caution">
    <text evidence="2">The sequence shown here is derived from an EMBL/GenBank/DDBJ whole genome shotgun (WGS) entry which is preliminary data.</text>
</comment>
<dbReference type="PROSITE" id="PS50943">
    <property type="entry name" value="HTH_CROC1"/>
    <property type="match status" value="1"/>
</dbReference>
<dbReference type="InterPro" id="IPR010982">
    <property type="entry name" value="Lambda_DNA-bd_dom_sf"/>
</dbReference>
<dbReference type="InterPro" id="IPR053163">
    <property type="entry name" value="HTH-type_regulator_Rgg"/>
</dbReference>
<dbReference type="InterPro" id="IPR001387">
    <property type="entry name" value="Cro/C1-type_HTH"/>
</dbReference>
<dbReference type="SMART" id="SM00530">
    <property type="entry name" value="HTH_XRE"/>
    <property type="match status" value="1"/>
</dbReference>
<dbReference type="InterPro" id="IPR011990">
    <property type="entry name" value="TPR-like_helical_dom_sf"/>
</dbReference>
<accession>A0A1C0YC77</accession>
<dbReference type="Gene3D" id="1.10.260.40">
    <property type="entry name" value="lambda repressor-like DNA-binding domains"/>
    <property type="match status" value="1"/>
</dbReference>
<keyword evidence="3" id="KW-1185">Reference proteome</keyword>
<evidence type="ECO:0000313" key="3">
    <source>
        <dbReference type="Proteomes" id="UP000093199"/>
    </source>
</evidence>
<dbReference type="Gene3D" id="1.25.40.10">
    <property type="entry name" value="Tetratricopeptide repeat domain"/>
    <property type="match status" value="1"/>
</dbReference>
<dbReference type="SUPFAM" id="SSF47413">
    <property type="entry name" value="lambda repressor-like DNA-binding domains"/>
    <property type="match status" value="1"/>
</dbReference>
<dbReference type="GO" id="GO:0003677">
    <property type="term" value="F:DNA binding"/>
    <property type="evidence" value="ECO:0007669"/>
    <property type="project" value="InterPro"/>
</dbReference>
<dbReference type="AlphaFoldDB" id="A0A1C0YC77"/>